<dbReference type="EMBL" id="MU274902">
    <property type="protein sequence ID" value="KAI0093464.1"/>
    <property type="molecule type" value="Genomic_DNA"/>
</dbReference>
<organism evidence="1 2">
    <name type="scientific">Irpex rosettiformis</name>
    <dbReference type="NCBI Taxonomy" id="378272"/>
    <lineage>
        <taxon>Eukaryota</taxon>
        <taxon>Fungi</taxon>
        <taxon>Dikarya</taxon>
        <taxon>Basidiomycota</taxon>
        <taxon>Agaricomycotina</taxon>
        <taxon>Agaricomycetes</taxon>
        <taxon>Polyporales</taxon>
        <taxon>Irpicaceae</taxon>
        <taxon>Irpex</taxon>
    </lineage>
</organism>
<evidence type="ECO:0000313" key="2">
    <source>
        <dbReference type="Proteomes" id="UP001055072"/>
    </source>
</evidence>
<gene>
    <name evidence="1" type="ORF">BDY19DRAFT_882679</name>
</gene>
<accession>A0ACB8UH16</accession>
<dbReference type="Proteomes" id="UP001055072">
    <property type="component" value="Unassembled WGS sequence"/>
</dbReference>
<name>A0ACB8UH16_9APHY</name>
<comment type="caution">
    <text evidence="1">The sequence shown here is derived from an EMBL/GenBank/DDBJ whole genome shotgun (WGS) entry which is preliminary data.</text>
</comment>
<protein>
    <submittedName>
        <fullName evidence="1">NAD-P-binding protein</fullName>
    </submittedName>
</protein>
<keyword evidence="2" id="KW-1185">Reference proteome</keyword>
<sequence length="261" mass="28768">MPGIKDAKVVLIIGATAGIGRSLAYAIHDLPTKPTVIISGRRQNRIDEITEKSDRFGGIAVDLLSGRESLKKFVEDVTTKWPELDAVIFASGVQYVYKFNEPSKIDLDLLDAEIRTNYISMYTLLTYLLPHFLARSEKGLHSFIVPITSTLASLPASFIPGYSASKAAVHSLVLSLDHILKSTNVHIMELVPPLTESELHDHQGTRDYLSKIWMPLDKFTEEALAGLVEGGLQIPVGNAKPTWTRFESGKAEAMVDPNRTP</sequence>
<evidence type="ECO:0000313" key="1">
    <source>
        <dbReference type="EMBL" id="KAI0093464.1"/>
    </source>
</evidence>
<proteinExistence type="predicted"/>
<reference evidence="1" key="1">
    <citation type="journal article" date="2021" name="Environ. Microbiol.">
        <title>Gene family expansions and transcriptome signatures uncover fungal adaptations to wood decay.</title>
        <authorList>
            <person name="Hage H."/>
            <person name="Miyauchi S."/>
            <person name="Viragh M."/>
            <person name="Drula E."/>
            <person name="Min B."/>
            <person name="Chaduli D."/>
            <person name="Navarro D."/>
            <person name="Favel A."/>
            <person name="Norest M."/>
            <person name="Lesage-Meessen L."/>
            <person name="Balint B."/>
            <person name="Merenyi Z."/>
            <person name="de Eugenio L."/>
            <person name="Morin E."/>
            <person name="Martinez A.T."/>
            <person name="Baldrian P."/>
            <person name="Stursova M."/>
            <person name="Martinez M.J."/>
            <person name="Novotny C."/>
            <person name="Magnuson J.K."/>
            <person name="Spatafora J.W."/>
            <person name="Maurice S."/>
            <person name="Pangilinan J."/>
            <person name="Andreopoulos W."/>
            <person name="LaButti K."/>
            <person name="Hundley H."/>
            <person name="Na H."/>
            <person name="Kuo A."/>
            <person name="Barry K."/>
            <person name="Lipzen A."/>
            <person name="Henrissat B."/>
            <person name="Riley R."/>
            <person name="Ahrendt S."/>
            <person name="Nagy L.G."/>
            <person name="Grigoriev I.V."/>
            <person name="Martin F."/>
            <person name="Rosso M.N."/>
        </authorList>
    </citation>
    <scope>NUCLEOTIDE SEQUENCE</scope>
    <source>
        <strain evidence="1">CBS 384.51</strain>
    </source>
</reference>